<evidence type="ECO:0000313" key="3">
    <source>
        <dbReference type="EMBL" id="KAF9600759.1"/>
    </source>
</evidence>
<sequence>MGRDSSMPKYHPINPFFDVNDDEEEEEDPNSTRARKLNSYVLVLSTIFQVPNIAYGKGIQKLSQRFLWTISQKNFERSDDDATSQIFNSCTPRITDLDNIDMNRTPEEDEIRRAANQIGANKSAGPDGFTGKFYHTYWDIIGRDITNFIQQFYLTAHFTKPLNHTNIVLIPKTKNPEQPTHFRPISLCNVAYKILSKVIVNRLQPLLNKIIGPFQSAFIPDRCIHDNILIANELFHHLNTRNKKAKQKWGAKIDLSKAYDRVG</sequence>
<evidence type="ECO:0000313" key="4">
    <source>
        <dbReference type="Proteomes" id="UP000631114"/>
    </source>
</evidence>
<dbReference type="EMBL" id="JADFTS010000006">
    <property type="protein sequence ID" value="KAF9600759.1"/>
    <property type="molecule type" value="Genomic_DNA"/>
</dbReference>
<feature type="domain" description="Reverse transcriptase" evidence="2">
    <location>
        <begin position="151"/>
        <end position="263"/>
    </location>
</feature>
<evidence type="ECO:0000259" key="2">
    <source>
        <dbReference type="PROSITE" id="PS50878"/>
    </source>
</evidence>
<name>A0A835LRG2_9MAGN</name>
<dbReference type="AlphaFoldDB" id="A0A835LRG2"/>
<reference evidence="3 4" key="1">
    <citation type="submission" date="2020-10" db="EMBL/GenBank/DDBJ databases">
        <title>The Coptis chinensis genome and diversification of protoberbering-type alkaloids.</title>
        <authorList>
            <person name="Wang B."/>
            <person name="Shu S."/>
            <person name="Song C."/>
            <person name="Liu Y."/>
        </authorList>
    </citation>
    <scope>NUCLEOTIDE SEQUENCE [LARGE SCALE GENOMIC DNA]</scope>
    <source>
        <strain evidence="3">HL-2020</strain>
        <tissue evidence="3">Leaf</tissue>
    </source>
</reference>
<comment type="caution">
    <text evidence="3">The sequence shown here is derived from an EMBL/GenBank/DDBJ whole genome shotgun (WGS) entry which is preliminary data.</text>
</comment>
<protein>
    <recommendedName>
        <fullName evidence="2">Reverse transcriptase domain-containing protein</fullName>
    </recommendedName>
</protein>
<dbReference type="SUPFAM" id="SSF56672">
    <property type="entry name" value="DNA/RNA polymerases"/>
    <property type="match status" value="1"/>
</dbReference>
<dbReference type="InterPro" id="IPR043502">
    <property type="entry name" value="DNA/RNA_pol_sf"/>
</dbReference>
<feature type="region of interest" description="Disordered" evidence="1">
    <location>
        <begin position="1"/>
        <end position="33"/>
    </location>
</feature>
<dbReference type="CDD" id="cd01650">
    <property type="entry name" value="RT_nLTR_like"/>
    <property type="match status" value="1"/>
</dbReference>
<dbReference type="PANTHER" id="PTHR19446">
    <property type="entry name" value="REVERSE TRANSCRIPTASES"/>
    <property type="match status" value="1"/>
</dbReference>
<dbReference type="OrthoDB" id="1732656at2759"/>
<keyword evidence="4" id="KW-1185">Reference proteome</keyword>
<dbReference type="Proteomes" id="UP000631114">
    <property type="component" value="Unassembled WGS sequence"/>
</dbReference>
<dbReference type="InterPro" id="IPR000477">
    <property type="entry name" value="RT_dom"/>
</dbReference>
<dbReference type="Pfam" id="PF00078">
    <property type="entry name" value="RVT_1"/>
    <property type="match status" value="1"/>
</dbReference>
<organism evidence="3 4">
    <name type="scientific">Coptis chinensis</name>
    <dbReference type="NCBI Taxonomy" id="261450"/>
    <lineage>
        <taxon>Eukaryota</taxon>
        <taxon>Viridiplantae</taxon>
        <taxon>Streptophyta</taxon>
        <taxon>Embryophyta</taxon>
        <taxon>Tracheophyta</taxon>
        <taxon>Spermatophyta</taxon>
        <taxon>Magnoliopsida</taxon>
        <taxon>Ranunculales</taxon>
        <taxon>Ranunculaceae</taxon>
        <taxon>Coptidoideae</taxon>
        <taxon>Coptis</taxon>
    </lineage>
</organism>
<gene>
    <name evidence="3" type="ORF">IFM89_012203</name>
</gene>
<evidence type="ECO:0000256" key="1">
    <source>
        <dbReference type="SAM" id="MobiDB-lite"/>
    </source>
</evidence>
<accession>A0A835LRG2</accession>
<dbReference type="PROSITE" id="PS50878">
    <property type="entry name" value="RT_POL"/>
    <property type="match status" value="1"/>
</dbReference>
<proteinExistence type="predicted"/>
<feature type="compositionally biased region" description="Acidic residues" evidence="1">
    <location>
        <begin position="19"/>
        <end position="29"/>
    </location>
</feature>